<dbReference type="PANTHER" id="PTHR33116:SF66">
    <property type="entry name" value="REVERSE TRANSCRIPTASE ZINC-BINDING DOMAIN-CONTAINING PROTEIN"/>
    <property type="match status" value="1"/>
</dbReference>
<gene>
    <name evidence="1" type="primary">LOC107831498</name>
</gene>
<dbReference type="AlphaFoldDB" id="A0A1S4DMX4"/>
<proteinExistence type="predicted"/>
<sequence length="278" mass="32362">MECITTVTYSLTLNEGLTKPFKGQRGIKQGDPMSPYLFVLAMKYLQREFDQLALNKEFHFHPRCKKLGVIHDYRKNADKSSIYLAGISANLKEDILQDLGYNEGTLPFKYLGVPLASTKLLQLIKSVIFGVQSYWANIFLLPKKVLNMIEATCRTFLWTSKADISRKELVSWEKICMPQAAGGLNVIYLYNWNKATMKKHLWDITKKKDFLSIRWIHAYYIKNQTIDTMSIHKNAAWVVRKILELRKLILYLPTMQRDLTSRLRKLQSTDGRFSIKKL</sequence>
<dbReference type="PaxDb" id="4097-A0A1S4DMX4"/>
<evidence type="ECO:0008006" key="2">
    <source>
        <dbReference type="Google" id="ProtNLM"/>
    </source>
</evidence>
<organism evidence="1">
    <name type="scientific">Nicotiana tabacum</name>
    <name type="common">Common tobacco</name>
    <dbReference type="NCBI Taxonomy" id="4097"/>
    <lineage>
        <taxon>Eukaryota</taxon>
        <taxon>Viridiplantae</taxon>
        <taxon>Streptophyta</taxon>
        <taxon>Embryophyta</taxon>
        <taxon>Tracheophyta</taxon>
        <taxon>Spermatophyta</taxon>
        <taxon>Magnoliopsida</taxon>
        <taxon>eudicotyledons</taxon>
        <taxon>Gunneridae</taxon>
        <taxon>Pentapetalae</taxon>
        <taxon>asterids</taxon>
        <taxon>lamiids</taxon>
        <taxon>Solanales</taxon>
        <taxon>Solanaceae</taxon>
        <taxon>Nicotianoideae</taxon>
        <taxon>Nicotianeae</taxon>
        <taxon>Nicotiana</taxon>
    </lineage>
</organism>
<dbReference type="RefSeq" id="XP_016514750.1">
    <property type="nucleotide sequence ID" value="XM_016659264.1"/>
</dbReference>
<name>A0A1S4DMX4_TOBAC</name>
<evidence type="ECO:0000313" key="1">
    <source>
        <dbReference type="RefSeq" id="XP_016514750.1"/>
    </source>
</evidence>
<accession>A0A1S4DMX4</accession>
<protein>
    <recommendedName>
        <fullName evidence="2">Reverse transcriptase domain-containing protein</fullName>
    </recommendedName>
</protein>
<dbReference type="KEGG" id="nta:107831498"/>
<dbReference type="PANTHER" id="PTHR33116">
    <property type="entry name" value="REVERSE TRANSCRIPTASE ZINC-BINDING DOMAIN-CONTAINING PROTEIN-RELATED-RELATED"/>
    <property type="match status" value="1"/>
</dbReference>
<dbReference type="OrthoDB" id="7978815at2759"/>
<dbReference type="STRING" id="4097.A0A1S4DMX4"/>
<reference evidence="1" key="1">
    <citation type="submission" date="2025-08" db="UniProtKB">
        <authorList>
            <consortium name="RefSeq"/>
        </authorList>
    </citation>
    <scope>IDENTIFICATION</scope>
</reference>